<dbReference type="eggNOG" id="COG3591">
    <property type="taxonomic scope" value="Bacteria"/>
</dbReference>
<dbReference type="PROSITE" id="PS50231">
    <property type="entry name" value="RICIN_B_LECTIN"/>
    <property type="match status" value="1"/>
</dbReference>
<dbReference type="EMBL" id="CP006272">
    <property type="protein sequence ID" value="AGZ41690.1"/>
    <property type="molecule type" value="Genomic_DNA"/>
</dbReference>
<dbReference type="AlphaFoldDB" id="U5W157"/>
<dbReference type="SMART" id="SM00458">
    <property type="entry name" value="RICIN"/>
    <property type="match status" value="1"/>
</dbReference>
<dbReference type="Proteomes" id="UP000017746">
    <property type="component" value="Chromosome"/>
</dbReference>
<dbReference type="InterPro" id="IPR035992">
    <property type="entry name" value="Ricin_B-like_lectins"/>
</dbReference>
<dbReference type="Gene3D" id="2.80.10.50">
    <property type="match status" value="2"/>
</dbReference>
<protein>
    <recommendedName>
        <fullName evidence="2">Ricin B lectin domain-containing protein</fullName>
    </recommendedName>
</protein>
<dbReference type="eggNOG" id="COG3507">
    <property type="taxonomic scope" value="Bacteria"/>
</dbReference>
<feature type="signal peptide" evidence="1">
    <location>
        <begin position="1"/>
        <end position="21"/>
    </location>
</feature>
<dbReference type="InterPro" id="IPR058502">
    <property type="entry name" value="PLL-like_beta-prop"/>
</dbReference>
<gene>
    <name evidence="3" type="ORF">AFR_17060</name>
</gene>
<feature type="chain" id="PRO_5004665576" description="Ricin B lectin domain-containing protein" evidence="1">
    <location>
        <begin position="22"/>
        <end position="556"/>
    </location>
</feature>
<reference evidence="3 4" key="1">
    <citation type="journal article" date="2014" name="J. Biotechnol.">
        <title>Complete genome sequence of the actinobacterium Actinoplanes friuliensis HAG 010964, producer of the lipopeptide antibiotic friulimycin.</title>
        <authorList>
            <person name="Ruckert C."/>
            <person name="Szczepanowski R."/>
            <person name="Albersmeier A."/>
            <person name="Goesmann A."/>
            <person name="Fischer N."/>
            <person name="Steinkamper A."/>
            <person name="Puhler A."/>
            <person name="Biener R."/>
            <person name="Schwartz D."/>
            <person name="Kalinowski J."/>
        </authorList>
    </citation>
    <scope>NUCLEOTIDE SEQUENCE [LARGE SCALE GENOMIC DNA]</scope>
    <source>
        <strain evidence="3 4">DSM 7358</strain>
    </source>
</reference>
<organism evidence="3 4">
    <name type="scientific">Actinoplanes friuliensis DSM 7358</name>
    <dbReference type="NCBI Taxonomy" id="1246995"/>
    <lineage>
        <taxon>Bacteria</taxon>
        <taxon>Bacillati</taxon>
        <taxon>Actinomycetota</taxon>
        <taxon>Actinomycetes</taxon>
        <taxon>Micromonosporales</taxon>
        <taxon>Micromonosporaceae</taxon>
        <taxon>Actinoplanes</taxon>
    </lineage>
</organism>
<dbReference type="SUPFAM" id="SSF89372">
    <property type="entry name" value="Fucose-specific lectin"/>
    <property type="match status" value="1"/>
</dbReference>
<accession>U5W157</accession>
<evidence type="ECO:0000259" key="2">
    <source>
        <dbReference type="SMART" id="SM00458"/>
    </source>
</evidence>
<sequence>MAGLAVLALAAGLTPALMAQAATTPAAGIQIKIGHSNKCLNVSGGSTADNARIVQYGCSAGATNDKFRIVPKGNGTYWIQGVGSGKCLNVKGGSTANNAAIIQYGCAMSPNALWRIDEVLEQPTIRIVSVGSGRCLNIPNASTADNTGLIQYGCTAAETAPNEQFYLPPTTSRTAVHRPFTSKQPISVVQGVPPTGAAVAPVYYSYISADNQLTMLTDRNPDPYNDDPNAPEPVFAQTFDYGYTGRTYSAPLQDGRVQVVSHDAAAGDVVLADEVTRGTGEYGDLADLGGAVAGQPSVGPLVNDGRLAAYAIVGGALWVAPQAANNPQTPYGAWRNLGGTGLTGTPVSVITRAGARIFALNTTGQLMSAVFEAGVLSDWINLGGSGLTGTPTAVVNPGYTSSVFIRAADGTVVTKRQAAGGAFPADWTPVGDFRIVGSPSAVMNVNPGRIALAARGTDNLIYLAYETVQGSGQFGDWVQISEPEDYPETVAASDPTTFAYDVPSGASFGIAFQSVDDLDLPVVYTFAAGTAAKSTKAAPKADFHQLDKPKKTVRLK</sequence>
<dbReference type="SUPFAM" id="SSF50370">
    <property type="entry name" value="Ricin B-like lectins"/>
    <property type="match status" value="1"/>
</dbReference>
<dbReference type="PATRIC" id="fig|1246995.3.peg.3461"/>
<dbReference type="STRING" id="1246995.AFR_17060"/>
<evidence type="ECO:0000313" key="4">
    <source>
        <dbReference type="Proteomes" id="UP000017746"/>
    </source>
</evidence>
<keyword evidence="4" id="KW-1185">Reference proteome</keyword>
<keyword evidence="1" id="KW-0732">Signal</keyword>
<name>U5W157_9ACTN</name>
<dbReference type="CDD" id="cd00161">
    <property type="entry name" value="beta-trefoil_Ricin-like"/>
    <property type="match status" value="1"/>
</dbReference>
<dbReference type="KEGG" id="afs:AFR_17060"/>
<dbReference type="InterPro" id="IPR000772">
    <property type="entry name" value="Ricin_B_lectin"/>
</dbReference>
<proteinExistence type="predicted"/>
<dbReference type="Pfam" id="PF14200">
    <property type="entry name" value="RicinB_lectin_2"/>
    <property type="match status" value="2"/>
</dbReference>
<evidence type="ECO:0000256" key="1">
    <source>
        <dbReference type="SAM" id="SignalP"/>
    </source>
</evidence>
<evidence type="ECO:0000313" key="3">
    <source>
        <dbReference type="EMBL" id="AGZ41690.1"/>
    </source>
</evidence>
<dbReference type="HOGENOM" id="CLU_486305_0_0_11"/>
<feature type="domain" description="Ricin B lectin" evidence="2">
    <location>
        <begin position="27"/>
        <end position="168"/>
    </location>
</feature>
<dbReference type="Pfam" id="PF26607">
    <property type="entry name" value="DUF8189"/>
    <property type="match status" value="1"/>
</dbReference>